<keyword evidence="2" id="KW-0812">Transmembrane</keyword>
<keyword evidence="4" id="KW-1185">Reference proteome</keyword>
<evidence type="ECO:0000313" key="4">
    <source>
        <dbReference type="Proteomes" id="UP000322245"/>
    </source>
</evidence>
<dbReference type="EMBL" id="NIDF01000018">
    <property type="protein sequence ID" value="TYJ56957.1"/>
    <property type="molecule type" value="Genomic_DNA"/>
</dbReference>
<comment type="caution">
    <text evidence="3">The sequence shown here is derived from an EMBL/GenBank/DDBJ whole genome shotgun (WGS) entry which is preliminary data.</text>
</comment>
<organism evidence="3 4">
    <name type="scientific">Cryptococcus floricola</name>
    <dbReference type="NCBI Taxonomy" id="2591691"/>
    <lineage>
        <taxon>Eukaryota</taxon>
        <taxon>Fungi</taxon>
        <taxon>Dikarya</taxon>
        <taxon>Basidiomycota</taxon>
        <taxon>Agaricomycotina</taxon>
        <taxon>Tremellomycetes</taxon>
        <taxon>Tremellales</taxon>
        <taxon>Cryptococcaceae</taxon>
        <taxon>Cryptococcus</taxon>
    </lineage>
</organism>
<name>A0A5D3AZQ3_9TREE</name>
<feature type="region of interest" description="Disordered" evidence="1">
    <location>
        <begin position="1"/>
        <end position="23"/>
    </location>
</feature>
<evidence type="ECO:0000313" key="3">
    <source>
        <dbReference type="EMBL" id="TYJ56957.1"/>
    </source>
</evidence>
<protein>
    <submittedName>
        <fullName evidence="3">Uncharacterized protein</fullName>
    </submittedName>
</protein>
<dbReference type="Proteomes" id="UP000322245">
    <property type="component" value="Unassembled WGS sequence"/>
</dbReference>
<feature type="transmembrane region" description="Helical" evidence="2">
    <location>
        <begin position="46"/>
        <end position="67"/>
    </location>
</feature>
<keyword evidence="2" id="KW-1133">Transmembrane helix</keyword>
<evidence type="ECO:0000256" key="2">
    <source>
        <dbReference type="SAM" id="Phobius"/>
    </source>
</evidence>
<evidence type="ECO:0000256" key="1">
    <source>
        <dbReference type="SAM" id="MobiDB-lite"/>
    </source>
</evidence>
<proteinExistence type="predicted"/>
<reference evidence="3 4" key="1">
    <citation type="submission" date="2017-05" db="EMBL/GenBank/DDBJ databases">
        <title>The Genome Sequence of Tsuchiyaea wingfieldii DSM 27421.</title>
        <authorList>
            <person name="Cuomo C."/>
            <person name="Passer A."/>
            <person name="Billmyre B."/>
            <person name="Heitman J."/>
        </authorList>
    </citation>
    <scope>NUCLEOTIDE SEQUENCE [LARGE SCALE GENOMIC DNA]</scope>
    <source>
        <strain evidence="3 4">DSM 27421</strain>
    </source>
</reference>
<dbReference type="AlphaFoldDB" id="A0A5D3AZQ3"/>
<sequence length="140" mass="15704">MDAVPTDQPVTIDPLASSSTGHSDLGKRDVVRAFAHIDNFWRRCDLSLYLVLSIIFGGNVGVLLFWICSSREGESSITLRTLYPSQYSALPVTIDPLASSSADHSDLRKRDVVRAFAHIDNFWRRFDLSLCKRPQCYAVV</sequence>
<keyword evidence="2" id="KW-0472">Membrane</keyword>
<gene>
    <name evidence="3" type="ORF">B9479_002403</name>
</gene>
<accession>A0A5D3AZQ3</accession>